<dbReference type="EMBL" id="CADEBC010000135">
    <property type="protein sequence ID" value="CAB3224087.1"/>
    <property type="molecule type" value="Genomic_DNA"/>
</dbReference>
<gene>
    <name evidence="2" type="ORF">APLA_LOCUS1944</name>
</gene>
<organism evidence="2 3">
    <name type="scientific">Arctia plantaginis</name>
    <name type="common">Wood tiger moth</name>
    <name type="synonym">Phalaena plantaginis</name>
    <dbReference type="NCBI Taxonomy" id="874455"/>
    <lineage>
        <taxon>Eukaryota</taxon>
        <taxon>Metazoa</taxon>
        <taxon>Ecdysozoa</taxon>
        <taxon>Arthropoda</taxon>
        <taxon>Hexapoda</taxon>
        <taxon>Insecta</taxon>
        <taxon>Pterygota</taxon>
        <taxon>Neoptera</taxon>
        <taxon>Endopterygota</taxon>
        <taxon>Lepidoptera</taxon>
        <taxon>Glossata</taxon>
        <taxon>Ditrysia</taxon>
        <taxon>Noctuoidea</taxon>
        <taxon>Erebidae</taxon>
        <taxon>Arctiinae</taxon>
        <taxon>Arctia</taxon>
    </lineage>
</organism>
<dbReference type="AlphaFoldDB" id="A0A8S0YXA8"/>
<reference evidence="2 3" key="1">
    <citation type="submission" date="2020-04" db="EMBL/GenBank/DDBJ databases">
        <authorList>
            <person name="Wallbank WR R."/>
            <person name="Pardo Diaz C."/>
            <person name="Kozak K."/>
            <person name="Martin S."/>
            <person name="Jiggins C."/>
            <person name="Moest M."/>
            <person name="Warren A I."/>
            <person name="Byers J.R.P. K."/>
            <person name="Montejo-Kovacevich G."/>
            <person name="Yen C E."/>
        </authorList>
    </citation>
    <scope>NUCLEOTIDE SEQUENCE [LARGE SCALE GENOMIC DNA]</scope>
</reference>
<proteinExistence type="predicted"/>
<dbReference type="Proteomes" id="UP000494106">
    <property type="component" value="Unassembled WGS sequence"/>
</dbReference>
<accession>A0A8S0YXA8</accession>
<keyword evidence="3" id="KW-1185">Reference proteome</keyword>
<evidence type="ECO:0000256" key="1">
    <source>
        <dbReference type="SAM" id="MobiDB-lite"/>
    </source>
</evidence>
<protein>
    <submittedName>
        <fullName evidence="2">Uncharacterized protein</fullName>
    </submittedName>
</protein>
<sequence>MKATELAAPRGRQQHPMKSEVRQPVVSGRQGSTHAQWRSRREQAAVRRGAERARQCGLVARRSPSDPAITVRDTPIATRALMSLFFKFRSGVSTLSPPSPQPIAILVNYYNMCD</sequence>
<evidence type="ECO:0000313" key="2">
    <source>
        <dbReference type="EMBL" id="CAB3224087.1"/>
    </source>
</evidence>
<feature type="region of interest" description="Disordered" evidence="1">
    <location>
        <begin position="1"/>
        <end position="40"/>
    </location>
</feature>
<name>A0A8S0YXA8_ARCPL</name>
<evidence type="ECO:0000313" key="3">
    <source>
        <dbReference type="Proteomes" id="UP000494106"/>
    </source>
</evidence>
<comment type="caution">
    <text evidence="2">The sequence shown here is derived from an EMBL/GenBank/DDBJ whole genome shotgun (WGS) entry which is preliminary data.</text>
</comment>